<feature type="transmembrane region" description="Helical" evidence="6">
    <location>
        <begin position="69"/>
        <end position="91"/>
    </location>
</feature>
<keyword evidence="5 6" id="KW-0472">Membrane</keyword>
<feature type="transmembrane region" description="Helical" evidence="6">
    <location>
        <begin position="159"/>
        <end position="178"/>
    </location>
</feature>
<evidence type="ECO:0000256" key="5">
    <source>
        <dbReference type="ARBA" id="ARBA00023136"/>
    </source>
</evidence>
<dbReference type="OrthoDB" id="5836746at2759"/>
<gene>
    <name evidence="7" type="ORF">DICVIV_11507</name>
</gene>
<dbReference type="GO" id="GO:0004888">
    <property type="term" value="F:transmembrane signaling receptor activity"/>
    <property type="evidence" value="ECO:0007669"/>
    <property type="project" value="InterPro"/>
</dbReference>
<reference evidence="7 8" key="1">
    <citation type="submission" date="2013-11" db="EMBL/GenBank/DDBJ databases">
        <title>Draft genome of the bovine lungworm Dictyocaulus viviparus.</title>
        <authorList>
            <person name="Mitreva M."/>
        </authorList>
    </citation>
    <scope>NUCLEOTIDE SEQUENCE [LARGE SCALE GENOMIC DNA]</scope>
    <source>
        <strain evidence="7 8">HannoverDv2000</strain>
    </source>
</reference>
<organism evidence="7 8">
    <name type="scientific">Dictyocaulus viviparus</name>
    <name type="common">Bovine lungworm</name>
    <dbReference type="NCBI Taxonomy" id="29172"/>
    <lineage>
        <taxon>Eukaryota</taxon>
        <taxon>Metazoa</taxon>
        <taxon>Ecdysozoa</taxon>
        <taxon>Nematoda</taxon>
        <taxon>Chromadorea</taxon>
        <taxon>Rhabditida</taxon>
        <taxon>Rhabditina</taxon>
        <taxon>Rhabditomorpha</taxon>
        <taxon>Strongyloidea</taxon>
        <taxon>Metastrongylidae</taxon>
        <taxon>Dictyocaulus</taxon>
    </lineage>
</organism>
<feature type="transmembrane region" description="Helical" evidence="6">
    <location>
        <begin position="117"/>
        <end position="139"/>
    </location>
</feature>
<dbReference type="STRING" id="29172.A0A0D8XD13"/>
<protein>
    <recommendedName>
        <fullName evidence="9">G-protein coupled receptors family 1 profile domain-containing protein</fullName>
    </recommendedName>
</protein>
<sequence length="216" mass="25169">MTMIFERSMAIFLVGRYEKFTKKMGNFLVILAVLISACECTWALSGTNFQAQQLSVLIGPTTKGNRTEILNYFLVVVHVAGLLAMAFIYIIHRRHQRLDQTLSVRFQICENQTSSRLLFTLSILHLTIYSIYPIVLWYLQNEFSQNAIPINLYLFYINVAYLVTIYTFILPLITVIFLKKTRQIRRSKIHSMIEMKTSGDEGWTTYSTQLQKQWSN</sequence>
<accession>A0A0D8XD13</accession>
<proteinExistence type="inferred from homology"/>
<name>A0A0D8XD13_DICVI</name>
<keyword evidence="8" id="KW-1185">Reference proteome</keyword>
<dbReference type="InterPro" id="IPR019408">
    <property type="entry name" value="7TM_GPCR_serpentine_rcpt_Srab"/>
</dbReference>
<keyword evidence="4 6" id="KW-1133">Transmembrane helix</keyword>
<evidence type="ECO:0000256" key="1">
    <source>
        <dbReference type="ARBA" id="ARBA00004141"/>
    </source>
</evidence>
<dbReference type="Pfam" id="PF10292">
    <property type="entry name" value="7TM_GPCR_Srab"/>
    <property type="match status" value="1"/>
</dbReference>
<evidence type="ECO:0000256" key="4">
    <source>
        <dbReference type="ARBA" id="ARBA00022989"/>
    </source>
</evidence>
<comment type="similarity">
    <text evidence="2">Belongs to the nematode receptor-like protein srb family.</text>
</comment>
<keyword evidence="3 6" id="KW-0812">Transmembrane</keyword>
<evidence type="ECO:0000313" key="8">
    <source>
        <dbReference type="Proteomes" id="UP000053766"/>
    </source>
</evidence>
<dbReference type="GO" id="GO:0007606">
    <property type="term" value="P:sensory perception of chemical stimulus"/>
    <property type="evidence" value="ECO:0007669"/>
    <property type="project" value="InterPro"/>
</dbReference>
<dbReference type="EMBL" id="KN716658">
    <property type="protein sequence ID" value="KJH42498.1"/>
    <property type="molecule type" value="Genomic_DNA"/>
</dbReference>
<dbReference type="AlphaFoldDB" id="A0A0D8XD13"/>
<evidence type="ECO:0000256" key="6">
    <source>
        <dbReference type="SAM" id="Phobius"/>
    </source>
</evidence>
<evidence type="ECO:0000313" key="7">
    <source>
        <dbReference type="EMBL" id="KJH42498.1"/>
    </source>
</evidence>
<reference evidence="8" key="2">
    <citation type="journal article" date="2016" name="Sci. Rep.">
        <title>Dictyocaulus viviparus genome, variome and transcriptome elucidate lungworm biology and support future intervention.</title>
        <authorList>
            <person name="McNulty S.N."/>
            <person name="Strube C."/>
            <person name="Rosa B.A."/>
            <person name="Martin J.C."/>
            <person name="Tyagi R."/>
            <person name="Choi Y.J."/>
            <person name="Wang Q."/>
            <person name="Hallsworth Pepin K."/>
            <person name="Zhang X."/>
            <person name="Ozersky P."/>
            <person name="Wilson R.K."/>
            <person name="Sternberg P.W."/>
            <person name="Gasser R.B."/>
            <person name="Mitreva M."/>
        </authorList>
    </citation>
    <scope>NUCLEOTIDE SEQUENCE [LARGE SCALE GENOMIC DNA]</scope>
    <source>
        <strain evidence="8">HannoverDv2000</strain>
    </source>
</reference>
<comment type="subcellular location">
    <subcellularLocation>
        <location evidence="1">Membrane</location>
        <topology evidence="1">Multi-pass membrane protein</topology>
    </subcellularLocation>
</comment>
<dbReference type="PANTHER" id="PTHR31216">
    <property type="entry name" value="SERPENTINE RECEPTOR CLASS BETA-1-RELATED-RELATED"/>
    <property type="match status" value="1"/>
</dbReference>
<evidence type="ECO:0000256" key="2">
    <source>
        <dbReference type="ARBA" id="ARBA00006860"/>
    </source>
</evidence>
<dbReference type="PANTHER" id="PTHR31216:SF11">
    <property type="entry name" value="SERPENTINE RECEPTOR CLASS BETA-16-RELATED"/>
    <property type="match status" value="1"/>
</dbReference>
<dbReference type="GO" id="GO:0016020">
    <property type="term" value="C:membrane"/>
    <property type="evidence" value="ECO:0007669"/>
    <property type="project" value="UniProtKB-SubCell"/>
</dbReference>
<dbReference type="InterPro" id="IPR002184">
    <property type="entry name" value="7TM_GPCR_serpentine_rcpt_Srb"/>
</dbReference>
<evidence type="ECO:0008006" key="9">
    <source>
        <dbReference type="Google" id="ProtNLM"/>
    </source>
</evidence>
<evidence type="ECO:0000256" key="3">
    <source>
        <dbReference type="ARBA" id="ARBA00022692"/>
    </source>
</evidence>
<dbReference type="Proteomes" id="UP000053766">
    <property type="component" value="Unassembled WGS sequence"/>
</dbReference>